<comment type="subcellular location">
    <subcellularLocation>
        <location evidence="1">Cell membrane</location>
        <topology evidence="1">Multi-pass membrane protein</topology>
    </subcellularLocation>
</comment>
<dbReference type="NCBIfam" id="TIGR01065">
    <property type="entry name" value="hlyIII"/>
    <property type="match status" value="1"/>
</dbReference>
<dbReference type="PANTHER" id="PTHR20855:SF3">
    <property type="entry name" value="LD03007P"/>
    <property type="match status" value="1"/>
</dbReference>
<feature type="binding site" evidence="7">
    <location>
        <position position="200"/>
    </location>
    <ligand>
        <name>Zn(2+)</name>
        <dbReference type="ChEBI" id="CHEBI:29105"/>
    </ligand>
</feature>
<dbReference type="GO" id="GO:0005886">
    <property type="term" value="C:plasma membrane"/>
    <property type="evidence" value="ECO:0007669"/>
    <property type="project" value="UniProtKB-SubCell"/>
</dbReference>
<organism evidence="9 10">
    <name type="scientific">Parabacteroides goldsteinii DSM 19448 = WAL 12034</name>
    <dbReference type="NCBI Taxonomy" id="927665"/>
    <lineage>
        <taxon>Bacteria</taxon>
        <taxon>Pseudomonadati</taxon>
        <taxon>Bacteroidota</taxon>
        <taxon>Bacteroidia</taxon>
        <taxon>Bacteroidales</taxon>
        <taxon>Tannerellaceae</taxon>
        <taxon>Parabacteroides</taxon>
    </lineage>
</organism>
<keyword evidence="5 8" id="KW-1133">Transmembrane helix</keyword>
<evidence type="ECO:0000256" key="6">
    <source>
        <dbReference type="ARBA" id="ARBA00023136"/>
    </source>
</evidence>
<dbReference type="InterPro" id="IPR005744">
    <property type="entry name" value="Hy-lIII"/>
</dbReference>
<gene>
    <name evidence="9" type="ORF">HMPREF1535_03892</name>
</gene>
<dbReference type="STRING" id="927665.HMPREF1535_03892"/>
<keyword evidence="7" id="KW-0862">Zinc</keyword>
<evidence type="ECO:0000256" key="2">
    <source>
        <dbReference type="ARBA" id="ARBA00008488"/>
    </source>
</evidence>
<evidence type="ECO:0000313" key="10">
    <source>
        <dbReference type="Proteomes" id="UP000033047"/>
    </source>
</evidence>
<dbReference type="PANTHER" id="PTHR20855">
    <property type="entry name" value="ADIPOR/PROGESTIN RECEPTOR-RELATED"/>
    <property type="match status" value="1"/>
</dbReference>
<feature type="binding site" evidence="7">
    <location>
        <position position="196"/>
    </location>
    <ligand>
        <name>Zn(2+)</name>
        <dbReference type="ChEBI" id="CHEBI:29105"/>
    </ligand>
</feature>
<dbReference type="HOGENOM" id="CLU_051078_1_1_10"/>
<proteinExistence type="inferred from homology"/>
<feature type="transmembrane region" description="Helical" evidence="8">
    <location>
        <begin position="201"/>
        <end position="218"/>
    </location>
</feature>
<evidence type="ECO:0000256" key="5">
    <source>
        <dbReference type="ARBA" id="ARBA00022989"/>
    </source>
</evidence>
<reference evidence="9 10" key="1">
    <citation type="submission" date="2013-04" db="EMBL/GenBank/DDBJ databases">
        <title>The Genome Sequence of Parabacteroides goldsteinii DSM 19448.</title>
        <authorList>
            <consortium name="The Broad Institute Genomics Platform"/>
            <person name="Earl A."/>
            <person name="Ward D."/>
            <person name="Feldgarden M."/>
            <person name="Gevers D."/>
            <person name="Martens E."/>
            <person name="Sakamoto M."/>
            <person name="Benno Y."/>
            <person name="Song Y."/>
            <person name="Liu C."/>
            <person name="Lee J."/>
            <person name="Bolanos M."/>
            <person name="Vaisanen M.L."/>
            <person name="Finegold S.M."/>
            <person name="Walker B."/>
            <person name="Young S."/>
            <person name="Zeng Q."/>
            <person name="Gargeya S."/>
            <person name="Fitzgerald M."/>
            <person name="Haas B."/>
            <person name="Abouelleil A."/>
            <person name="Allen A.W."/>
            <person name="Alvarado L."/>
            <person name="Arachchi H.M."/>
            <person name="Berlin A.M."/>
            <person name="Chapman S.B."/>
            <person name="Gainer-Dewar J."/>
            <person name="Goldberg J."/>
            <person name="Griggs A."/>
            <person name="Gujja S."/>
            <person name="Hansen M."/>
            <person name="Howarth C."/>
            <person name="Imamovic A."/>
            <person name="Ireland A."/>
            <person name="Larimer J."/>
            <person name="McCowan C."/>
            <person name="Murphy C."/>
            <person name="Pearson M."/>
            <person name="Poon T.W."/>
            <person name="Priest M."/>
            <person name="Roberts A."/>
            <person name="Saif S."/>
            <person name="Shea T."/>
            <person name="Sisk P."/>
            <person name="Sykes S."/>
            <person name="Wortman J."/>
            <person name="Nusbaum C."/>
            <person name="Birren B."/>
        </authorList>
    </citation>
    <scope>NUCLEOTIDE SEQUENCE [LARGE SCALE GENOMIC DNA]</scope>
    <source>
        <strain evidence="9 10">DSM 19448</strain>
    </source>
</reference>
<evidence type="ECO:0000256" key="3">
    <source>
        <dbReference type="ARBA" id="ARBA00022475"/>
    </source>
</evidence>
<name>A0A0F5ISX4_9BACT</name>
<evidence type="ECO:0000313" key="9">
    <source>
        <dbReference type="EMBL" id="KKB48664.1"/>
    </source>
</evidence>
<protein>
    <submittedName>
        <fullName evidence="9">Hemolysin III family channel protein</fullName>
    </submittedName>
</protein>
<dbReference type="GO" id="GO:0140911">
    <property type="term" value="F:pore-forming activity"/>
    <property type="evidence" value="ECO:0007669"/>
    <property type="project" value="InterPro"/>
</dbReference>
<feature type="binding site" evidence="7">
    <location>
        <position position="68"/>
    </location>
    <ligand>
        <name>Zn(2+)</name>
        <dbReference type="ChEBI" id="CHEBI:29105"/>
    </ligand>
</feature>
<dbReference type="AlphaFoldDB" id="A0A0F5ISX4"/>
<keyword evidence="3" id="KW-1003">Cell membrane</keyword>
<feature type="transmembrane region" description="Helical" evidence="8">
    <location>
        <begin position="45"/>
        <end position="64"/>
    </location>
</feature>
<comment type="caution">
    <text evidence="9">The sequence shown here is derived from an EMBL/GenBank/DDBJ whole genome shotgun (WGS) entry which is preliminary data.</text>
</comment>
<evidence type="ECO:0000256" key="1">
    <source>
        <dbReference type="ARBA" id="ARBA00004651"/>
    </source>
</evidence>
<accession>A0A0F5ISX4</accession>
<dbReference type="Pfam" id="PF03006">
    <property type="entry name" value="HlyIII"/>
    <property type="match status" value="1"/>
</dbReference>
<keyword evidence="7" id="KW-0479">Metal-binding</keyword>
<dbReference type="Proteomes" id="UP000033047">
    <property type="component" value="Unassembled WGS sequence"/>
</dbReference>
<dbReference type="EMBL" id="AQHV01000021">
    <property type="protein sequence ID" value="KKB48664.1"/>
    <property type="molecule type" value="Genomic_DNA"/>
</dbReference>
<sequence length="219" mass="25097">MVRTKQRQTYGEEVANVLTHGAGMIFGIVAIVLLLIASIRNGNPWAVGSSVVYALSMTLSYVTSTFYHASSHARQKRLLRRFDHSAIYLHIAGTYTPFTLVALRQEGYWGWLLFAIVWIAAVIGVFLSFRKMKKTDHLKTTCYLAMGWVVIIAFKPLVDVFQRTDSMDVLYWLIGGGLFYTVGCVFYFFDTYKYMHPMWHFFVLGGSVCHFISIYLLIR</sequence>
<evidence type="ECO:0000256" key="4">
    <source>
        <dbReference type="ARBA" id="ARBA00022692"/>
    </source>
</evidence>
<evidence type="ECO:0000256" key="7">
    <source>
        <dbReference type="PIRSR" id="PIRSR604254-1"/>
    </source>
</evidence>
<feature type="transmembrane region" description="Helical" evidence="8">
    <location>
        <begin position="141"/>
        <end position="158"/>
    </location>
</feature>
<dbReference type="GO" id="GO:0046872">
    <property type="term" value="F:metal ion binding"/>
    <property type="evidence" value="ECO:0007669"/>
    <property type="project" value="UniProtKB-KW"/>
</dbReference>
<dbReference type="InterPro" id="IPR004254">
    <property type="entry name" value="AdipoR/HlyIII-related"/>
</dbReference>
<evidence type="ECO:0000256" key="8">
    <source>
        <dbReference type="SAM" id="Phobius"/>
    </source>
</evidence>
<comment type="similarity">
    <text evidence="2">Belongs to the UPF0073 (Hly-III) family.</text>
</comment>
<feature type="transmembrane region" description="Helical" evidence="8">
    <location>
        <begin position="21"/>
        <end position="39"/>
    </location>
</feature>
<dbReference type="PATRIC" id="fig|927665.4.peg.3998"/>
<feature type="transmembrane region" description="Helical" evidence="8">
    <location>
        <begin position="170"/>
        <end position="189"/>
    </location>
</feature>
<keyword evidence="4 8" id="KW-0812">Transmembrane</keyword>
<keyword evidence="6 8" id="KW-0472">Membrane</keyword>
<feature type="transmembrane region" description="Helical" evidence="8">
    <location>
        <begin position="85"/>
        <end position="103"/>
    </location>
</feature>
<feature type="transmembrane region" description="Helical" evidence="8">
    <location>
        <begin position="109"/>
        <end position="129"/>
    </location>
</feature>
<dbReference type="RefSeq" id="WP_046147142.1">
    <property type="nucleotide sequence ID" value="NZ_KQ033913.1"/>
</dbReference>